<dbReference type="EMBL" id="KN840473">
    <property type="protein sequence ID" value="KIP08878.1"/>
    <property type="molecule type" value="Genomic_DNA"/>
</dbReference>
<accession>A0A0C3PPH9</accession>
<protein>
    <recommendedName>
        <fullName evidence="1">DUF6593 domain-containing protein</fullName>
    </recommendedName>
</protein>
<name>A0A0C3PPH9_PHLG1</name>
<dbReference type="OrthoDB" id="3258136at2759"/>
<gene>
    <name evidence="2" type="ORF">PHLGIDRAFT_358074</name>
</gene>
<dbReference type="Proteomes" id="UP000053257">
    <property type="component" value="Unassembled WGS sequence"/>
</dbReference>
<dbReference type="HOGENOM" id="CLU_079946_0_0_1"/>
<dbReference type="InterPro" id="IPR046528">
    <property type="entry name" value="DUF6593"/>
</dbReference>
<evidence type="ECO:0000313" key="3">
    <source>
        <dbReference type="Proteomes" id="UP000053257"/>
    </source>
</evidence>
<keyword evidence="3" id="KW-1185">Reference proteome</keyword>
<dbReference type="Pfam" id="PF20236">
    <property type="entry name" value="DUF6593"/>
    <property type="match status" value="1"/>
</dbReference>
<organism evidence="2 3">
    <name type="scientific">Phlebiopsis gigantea (strain 11061_1 CR5-6)</name>
    <name type="common">White-rot fungus</name>
    <name type="synonym">Peniophora gigantea</name>
    <dbReference type="NCBI Taxonomy" id="745531"/>
    <lineage>
        <taxon>Eukaryota</taxon>
        <taxon>Fungi</taxon>
        <taxon>Dikarya</taxon>
        <taxon>Basidiomycota</taxon>
        <taxon>Agaricomycotina</taxon>
        <taxon>Agaricomycetes</taxon>
        <taxon>Polyporales</taxon>
        <taxon>Phanerochaetaceae</taxon>
        <taxon>Phlebiopsis</taxon>
    </lineage>
</organism>
<sequence length="240" mass="26675">MLFKFSSSDVQNTAIVDCATGAVVFRVATATPGSRYRSASAASFYSFASASSSSRELPAAPARKYTSVAGPEGESLAEITWQDTTATVVRIGEEILAGTAEIFDAAFVKVLPDETLIPTRMEYTWRTTPESLTLLDDDSEVIGRLHQDCVSLEGELFPASKPRTGHHYLELNNIPADEIVEVLVSFLLICTLRERMYWITRYVYGEQSAQTPRTPLGKLRKQASRSFAHWREAVFRSKKH</sequence>
<dbReference type="STRING" id="745531.A0A0C3PPH9"/>
<feature type="domain" description="DUF6593" evidence="1">
    <location>
        <begin position="9"/>
        <end position="193"/>
    </location>
</feature>
<evidence type="ECO:0000313" key="2">
    <source>
        <dbReference type="EMBL" id="KIP08878.1"/>
    </source>
</evidence>
<evidence type="ECO:0000259" key="1">
    <source>
        <dbReference type="Pfam" id="PF20236"/>
    </source>
</evidence>
<proteinExistence type="predicted"/>
<dbReference type="AlphaFoldDB" id="A0A0C3PPH9"/>
<reference evidence="2 3" key="1">
    <citation type="journal article" date="2014" name="PLoS Genet.">
        <title>Analysis of the Phlebiopsis gigantea genome, transcriptome and secretome provides insight into its pioneer colonization strategies of wood.</title>
        <authorList>
            <person name="Hori C."/>
            <person name="Ishida T."/>
            <person name="Igarashi K."/>
            <person name="Samejima M."/>
            <person name="Suzuki H."/>
            <person name="Master E."/>
            <person name="Ferreira P."/>
            <person name="Ruiz-Duenas F.J."/>
            <person name="Held B."/>
            <person name="Canessa P."/>
            <person name="Larrondo L.F."/>
            <person name="Schmoll M."/>
            <person name="Druzhinina I.S."/>
            <person name="Kubicek C.P."/>
            <person name="Gaskell J.A."/>
            <person name="Kersten P."/>
            <person name="St John F."/>
            <person name="Glasner J."/>
            <person name="Sabat G."/>
            <person name="Splinter BonDurant S."/>
            <person name="Syed K."/>
            <person name="Yadav J."/>
            <person name="Mgbeahuruike A.C."/>
            <person name="Kovalchuk A."/>
            <person name="Asiegbu F.O."/>
            <person name="Lackner G."/>
            <person name="Hoffmeister D."/>
            <person name="Rencoret J."/>
            <person name="Gutierrez A."/>
            <person name="Sun H."/>
            <person name="Lindquist E."/>
            <person name="Barry K."/>
            <person name="Riley R."/>
            <person name="Grigoriev I.V."/>
            <person name="Henrissat B."/>
            <person name="Kues U."/>
            <person name="Berka R.M."/>
            <person name="Martinez A.T."/>
            <person name="Covert S.F."/>
            <person name="Blanchette R.A."/>
            <person name="Cullen D."/>
        </authorList>
    </citation>
    <scope>NUCLEOTIDE SEQUENCE [LARGE SCALE GENOMIC DNA]</scope>
    <source>
        <strain evidence="2 3">11061_1 CR5-6</strain>
    </source>
</reference>